<dbReference type="OrthoDB" id="331263at2759"/>
<accession>A0A854Q7Q8</accession>
<evidence type="ECO:0000256" key="1">
    <source>
        <dbReference type="SAM" id="MobiDB-lite"/>
    </source>
</evidence>
<protein>
    <submittedName>
        <fullName evidence="3">Phosphatidylinositol glycan, class T</fullName>
    </submittedName>
</protein>
<feature type="chain" id="PRO_5032899113" evidence="2">
    <location>
        <begin position="17"/>
        <end position="601"/>
    </location>
</feature>
<evidence type="ECO:0000313" key="3">
    <source>
        <dbReference type="EMBL" id="OXG16638.1"/>
    </source>
</evidence>
<comment type="caution">
    <text evidence="3">The sequence shown here is derived from an EMBL/GenBank/DDBJ whole genome shotgun (WGS) entry which is preliminary data.</text>
</comment>
<evidence type="ECO:0000313" key="4">
    <source>
        <dbReference type="Proteomes" id="UP000199727"/>
    </source>
</evidence>
<dbReference type="EMBL" id="AMKT01000067">
    <property type="protein sequence ID" value="OXG16638.1"/>
    <property type="molecule type" value="Genomic_DNA"/>
</dbReference>
<gene>
    <name evidence="3" type="ORF">C361_05009</name>
</gene>
<feature type="region of interest" description="Disordered" evidence="1">
    <location>
        <begin position="499"/>
        <end position="522"/>
    </location>
</feature>
<feature type="signal peptide" evidence="2">
    <location>
        <begin position="1"/>
        <end position="16"/>
    </location>
</feature>
<keyword evidence="2" id="KW-0732">Signal</keyword>
<dbReference type="Pfam" id="PF04113">
    <property type="entry name" value="Gpi16"/>
    <property type="match status" value="2"/>
</dbReference>
<dbReference type="AlphaFoldDB" id="A0A854Q7Q8"/>
<proteinExistence type="predicted"/>
<dbReference type="GO" id="GO:0042765">
    <property type="term" value="C:GPI-anchor transamidase complex"/>
    <property type="evidence" value="ECO:0007669"/>
    <property type="project" value="InterPro"/>
</dbReference>
<dbReference type="GO" id="GO:0016255">
    <property type="term" value="P:attachment of GPI anchor to protein"/>
    <property type="evidence" value="ECO:0007669"/>
    <property type="project" value="InterPro"/>
</dbReference>
<dbReference type="PANTHER" id="PTHR12959">
    <property type="entry name" value="GPI TRANSAMIDASE COMPONENT PIG-T-RELATED"/>
    <property type="match status" value="1"/>
</dbReference>
<dbReference type="InterPro" id="IPR007245">
    <property type="entry name" value="PIG-T"/>
</dbReference>
<reference evidence="3 4" key="1">
    <citation type="submission" date="2017-06" db="EMBL/GenBank/DDBJ databases">
        <title>Global population genomics of the pathogenic fungus Cryptococcus neoformans var. grubii.</title>
        <authorList>
            <person name="Cuomo C."/>
            <person name="Litvintseva A."/>
            <person name="Chen Y."/>
            <person name="Young S."/>
            <person name="Zeng Q."/>
            <person name="Chapman S."/>
            <person name="Gujja S."/>
            <person name="Saif S."/>
            <person name="Birren B."/>
        </authorList>
    </citation>
    <scope>NUCLEOTIDE SEQUENCE [LARGE SCALE GENOMIC DNA]</scope>
    <source>
        <strain evidence="3 4">Tu259-1</strain>
    </source>
</reference>
<dbReference type="Proteomes" id="UP000199727">
    <property type="component" value="Unassembled WGS sequence"/>
</dbReference>
<organism evidence="3 4">
    <name type="scientific">Cryptococcus neoformans Tu259-1</name>
    <dbReference type="NCBI Taxonomy" id="1230072"/>
    <lineage>
        <taxon>Eukaryota</taxon>
        <taxon>Fungi</taxon>
        <taxon>Dikarya</taxon>
        <taxon>Basidiomycota</taxon>
        <taxon>Agaricomycotina</taxon>
        <taxon>Tremellomycetes</taxon>
        <taxon>Tremellales</taxon>
        <taxon>Cryptococcaceae</taxon>
        <taxon>Cryptococcus</taxon>
        <taxon>Cryptococcus neoformans species complex</taxon>
    </lineage>
</organism>
<name>A0A854Q7Q8_CRYNE</name>
<evidence type="ECO:0000256" key="2">
    <source>
        <dbReference type="SAM" id="SignalP"/>
    </source>
</evidence>
<dbReference type="PANTHER" id="PTHR12959:SF11">
    <property type="entry name" value="GPI TRANSAMIDASE COMPONENT PIG-T"/>
    <property type="match status" value="1"/>
</dbReference>
<sequence length="601" mass="67133">MLLSSLKLLLFTPVFAAAGPSSNSFHESLTLHPLPDGKLSVLFEFTTYFTQAKSISSIPQYHHYITPPSLLLPLQTNNISELSISFVSGRWDQRRSSQSGPLHYLSGGGGGEVRGWVRNGNEGGSEEERWGAVTHALGGLFCAGLGPKQAGENVKTFGRIYPPHRGDPDGLTHFLLSHPHHNLCTENLTPFLFLLPSKGLSGLSVLLAQPGIIFSWGFQSEGIEVIMPDDDHPEGKWTGWWEGVVDLMPPGAGVKGVKRETGLEKLFERRLPPSCPEAESSVIRLILPENEKVNVEPQGRVMGEWRDGKWRQIMEWDAKDREMVEKDLKVWWDEERFEYRKFILFANFTIHGLNIVCIARTIDPPAVSVAKTVIDSQASDATFQIKISNHENITREAIYSEIWPWWVKGWMSEMAVWVEDEGPRADLLKSISYNPSNPPDIPPTTVHLSIQIPPRSTLVLIIPFTKLTLKYTDHRPDAERGQEIPAGVLTFLDLVGECGASGPESESEPEPEPEAPPSPRASLHANALRSNRARIYTPRILLDIPTPDFSMPYNVIIMSSTVMAVFFGLMHGGLTRRWGWIEVPEEPQEPQEGVRVGEKKE</sequence>